<dbReference type="GO" id="GO:0005524">
    <property type="term" value="F:ATP binding"/>
    <property type="evidence" value="ECO:0007669"/>
    <property type="project" value="UniProtKB-UniRule"/>
</dbReference>
<dbReference type="PANTHER" id="PTHR44858">
    <property type="entry name" value="TETRATRICOPEPTIDE REPEAT PROTEIN 6"/>
    <property type="match status" value="1"/>
</dbReference>
<feature type="binding site" evidence="4">
    <location>
        <position position="66"/>
    </location>
    <ligand>
        <name>ATP</name>
        <dbReference type="ChEBI" id="CHEBI:30616"/>
    </ligand>
</feature>
<feature type="repeat" description="TPR" evidence="3">
    <location>
        <begin position="479"/>
        <end position="512"/>
    </location>
</feature>
<feature type="domain" description="Protein kinase" evidence="5">
    <location>
        <begin position="36"/>
        <end position="297"/>
    </location>
</feature>
<dbReference type="STRING" id="329726.AM1_5932"/>
<evidence type="ECO:0000313" key="6">
    <source>
        <dbReference type="EMBL" id="ABW30871.1"/>
    </source>
</evidence>
<dbReference type="EMBL" id="CP000828">
    <property type="protein sequence ID" value="ABW30871.1"/>
    <property type="molecule type" value="Genomic_DNA"/>
</dbReference>
<gene>
    <name evidence="6" type="ordered locus">AM1_5932</name>
</gene>
<dbReference type="GO" id="GO:0009279">
    <property type="term" value="C:cell outer membrane"/>
    <property type="evidence" value="ECO:0007669"/>
    <property type="project" value="TreeGrafter"/>
</dbReference>
<protein>
    <submittedName>
        <fullName evidence="6">Serine/threonine kinase with pentapeptide repeats</fullName>
    </submittedName>
</protein>
<feature type="repeat" description="TPR" evidence="3">
    <location>
        <begin position="411"/>
        <end position="444"/>
    </location>
</feature>
<sequence>MICCLSPTCNQPQNHDGDHYCQRCGAPLSALLRNRYKVIKLLGKGGFGRTFLAHDTDNLNERCVVKQLTFQSTNAWMKQKAIQLFEGEAQQLQQLGTHPQIPALLGYFEDEGCLYLIQQYIEGKNLKQLLEHQGPFSGEQIEQILLNLLPVLQYIHERGVIHRDIKPDNIMHIPGTGKYVLIDFGVAKPIPDPAKELSGTVLGSPGFAPFEQMRLGIATPSGDLFGLGASCFYLLSQTSPSTLATELGYSWLESWYSYVSQPLSPLLRQVLSQLLQKEASNRYQSAEAALKVLSRTVPTPGASATATTLPKASTLPLPGQVQSSLEASLPPTKVVESSVDRRSKPFIFYLAPQSNTTSLQKDSSPRMSRKVVGSALFTLTLLGGIGYVVAQGLQSAVSPKAITVAEVNRQVQGHLQQGDQKFAQGDYQRALREYAAAIQKDPENAEAHFNSGITKRRLNDLKGAIAHYTTAIRLKPTSVDAYNNRGLVRSELGDKLAAIADFTEAIRLNPQHVQAYNNRGTIYSEVGKKQAAIADYSQAVQIDAQYYEAYFNRGIVQSDLGNTKAAISDYSQVIRLNSNYAQAYNNRGIAYVNLGNLKKAIADYTQAIRVDPKYARAYTNRGTAQLALGNKQAAIADYTQAIDIDSTYAKAYENRGTVKGQLGKKQEAIQDLQKAADIYQVQGKTKDYQKMIEAIEKLS</sequence>
<dbReference type="PROSITE" id="PS50293">
    <property type="entry name" value="TPR_REGION"/>
    <property type="match status" value="1"/>
</dbReference>
<evidence type="ECO:0000259" key="5">
    <source>
        <dbReference type="PROSITE" id="PS50011"/>
    </source>
</evidence>
<dbReference type="Pfam" id="PF00515">
    <property type="entry name" value="TPR_1"/>
    <property type="match status" value="3"/>
</dbReference>
<proteinExistence type="predicted"/>
<dbReference type="Proteomes" id="UP000000268">
    <property type="component" value="Chromosome"/>
</dbReference>
<evidence type="ECO:0000256" key="3">
    <source>
        <dbReference type="PROSITE-ProRule" id="PRU00339"/>
    </source>
</evidence>
<keyword evidence="7" id="KW-1185">Reference proteome</keyword>
<dbReference type="InterPro" id="IPR017441">
    <property type="entry name" value="Protein_kinase_ATP_BS"/>
</dbReference>
<dbReference type="Pfam" id="PF13432">
    <property type="entry name" value="TPR_16"/>
    <property type="match status" value="1"/>
</dbReference>
<dbReference type="InterPro" id="IPR011990">
    <property type="entry name" value="TPR-like_helical_dom_sf"/>
</dbReference>
<dbReference type="OrthoDB" id="568198at2"/>
<dbReference type="HOGENOM" id="CLU_000288_135_5_3"/>
<dbReference type="CDD" id="cd14014">
    <property type="entry name" value="STKc_PknB_like"/>
    <property type="match status" value="1"/>
</dbReference>
<reference evidence="6 7" key="1">
    <citation type="journal article" date="2008" name="Proc. Natl. Acad. Sci. U.S.A.">
        <title>Niche adaptation and genome expansion in the chlorophyll d-producing cyanobacterium Acaryochloris marina.</title>
        <authorList>
            <person name="Swingley W.D."/>
            <person name="Chen M."/>
            <person name="Cheung P.C."/>
            <person name="Conrad A.L."/>
            <person name="Dejesa L.C."/>
            <person name="Hao J."/>
            <person name="Honchak B.M."/>
            <person name="Karbach L.E."/>
            <person name="Kurdoglu A."/>
            <person name="Lahiri S."/>
            <person name="Mastrian S.D."/>
            <person name="Miyashita H."/>
            <person name="Page L."/>
            <person name="Ramakrishna P."/>
            <person name="Satoh S."/>
            <person name="Sattley W.M."/>
            <person name="Shimada Y."/>
            <person name="Taylor H.L."/>
            <person name="Tomo T."/>
            <person name="Tsuchiya T."/>
            <person name="Wang Z.T."/>
            <person name="Raymond J."/>
            <person name="Mimuro M."/>
            <person name="Blankenship R.E."/>
            <person name="Touchman J.W."/>
        </authorList>
    </citation>
    <scope>NUCLEOTIDE SEQUENCE [LARGE SCALE GENOMIC DNA]</scope>
    <source>
        <strain evidence="7">MBIC 11017</strain>
    </source>
</reference>
<keyword evidence="4" id="KW-0547">Nucleotide-binding</keyword>
<feature type="repeat" description="TPR" evidence="3">
    <location>
        <begin position="445"/>
        <end position="478"/>
    </location>
</feature>
<dbReference type="eggNOG" id="COG0457">
    <property type="taxonomic scope" value="Bacteria"/>
</dbReference>
<dbReference type="AlphaFoldDB" id="B0C1N7"/>
<evidence type="ECO:0000256" key="4">
    <source>
        <dbReference type="PROSITE-ProRule" id="PRU10141"/>
    </source>
</evidence>
<dbReference type="GO" id="GO:0004672">
    <property type="term" value="F:protein kinase activity"/>
    <property type="evidence" value="ECO:0007669"/>
    <property type="project" value="InterPro"/>
</dbReference>
<keyword evidence="6" id="KW-0418">Kinase</keyword>
<dbReference type="NCBIfam" id="NF045510">
    <property type="entry name" value="4Cys_prefix_kin"/>
    <property type="match status" value="1"/>
</dbReference>
<name>B0C1N7_ACAM1</name>
<accession>B0C1N7</accession>
<dbReference type="PANTHER" id="PTHR44858:SF1">
    <property type="entry name" value="UDP-N-ACETYLGLUCOSAMINE--PEPTIDE N-ACETYLGLUCOSAMINYLTRANSFERASE SPINDLY-RELATED"/>
    <property type="match status" value="1"/>
</dbReference>
<keyword evidence="2 3" id="KW-0802">TPR repeat</keyword>
<dbReference type="RefSeq" id="WP_012166073.1">
    <property type="nucleotide sequence ID" value="NC_009925.1"/>
</dbReference>
<dbReference type="InterPro" id="IPR050498">
    <property type="entry name" value="Ycf3"/>
</dbReference>
<feature type="repeat" description="TPR" evidence="3">
    <location>
        <begin position="547"/>
        <end position="580"/>
    </location>
</feature>
<keyword evidence="6" id="KW-0808">Transferase</keyword>
<dbReference type="eggNOG" id="COG0515">
    <property type="taxonomic scope" value="Bacteria"/>
</dbReference>
<dbReference type="InterPro" id="IPR000719">
    <property type="entry name" value="Prot_kinase_dom"/>
</dbReference>
<dbReference type="SUPFAM" id="SSF56112">
    <property type="entry name" value="Protein kinase-like (PK-like)"/>
    <property type="match status" value="1"/>
</dbReference>
<evidence type="ECO:0000256" key="1">
    <source>
        <dbReference type="ARBA" id="ARBA00022737"/>
    </source>
</evidence>
<dbReference type="PROSITE" id="PS50005">
    <property type="entry name" value="TPR"/>
    <property type="match status" value="7"/>
</dbReference>
<dbReference type="GO" id="GO:0046813">
    <property type="term" value="P:receptor-mediated virion attachment to host cell"/>
    <property type="evidence" value="ECO:0007669"/>
    <property type="project" value="TreeGrafter"/>
</dbReference>
<dbReference type="SMART" id="SM00028">
    <property type="entry name" value="TPR"/>
    <property type="match status" value="8"/>
</dbReference>
<dbReference type="PROSITE" id="PS00107">
    <property type="entry name" value="PROTEIN_KINASE_ATP"/>
    <property type="match status" value="1"/>
</dbReference>
<dbReference type="InterPro" id="IPR011009">
    <property type="entry name" value="Kinase-like_dom_sf"/>
</dbReference>
<dbReference type="InterPro" id="IPR019734">
    <property type="entry name" value="TPR_rpt"/>
</dbReference>
<keyword evidence="1" id="KW-0677">Repeat</keyword>
<dbReference type="PROSITE" id="PS50011">
    <property type="entry name" value="PROTEIN_KINASE_DOM"/>
    <property type="match status" value="1"/>
</dbReference>
<dbReference type="Pfam" id="PF13181">
    <property type="entry name" value="TPR_8"/>
    <property type="match status" value="3"/>
</dbReference>
<evidence type="ECO:0000313" key="7">
    <source>
        <dbReference type="Proteomes" id="UP000000268"/>
    </source>
</evidence>
<evidence type="ECO:0000256" key="2">
    <source>
        <dbReference type="ARBA" id="ARBA00022803"/>
    </source>
</evidence>
<dbReference type="Pfam" id="PF00069">
    <property type="entry name" value="Pkinase"/>
    <property type="match status" value="1"/>
</dbReference>
<feature type="repeat" description="TPR" evidence="3">
    <location>
        <begin position="513"/>
        <end position="546"/>
    </location>
</feature>
<organism evidence="6 7">
    <name type="scientific">Acaryochloris marina (strain MBIC 11017)</name>
    <dbReference type="NCBI Taxonomy" id="329726"/>
    <lineage>
        <taxon>Bacteria</taxon>
        <taxon>Bacillati</taxon>
        <taxon>Cyanobacteriota</taxon>
        <taxon>Cyanophyceae</taxon>
        <taxon>Acaryochloridales</taxon>
        <taxon>Acaryochloridaceae</taxon>
        <taxon>Acaryochloris</taxon>
    </lineage>
</organism>
<dbReference type="SUPFAM" id="SSF48452">
    <property type="entry name" value="TPR-like"/>
    <property type="match status" value="1"/>
</dbReference>
<dbReference type="SMART" id="SM00220">
    <property type="entry name" value="S_TKc"/>
    <property type="match status" value="1"/>
</dbReference>
<dbReference type="Gene3D" id="1.25.40.10">
    <property type="entry name" value="Tetratricopeptide repeat domain"/>
    <property type="match status" value="4"/>
</dbReference>
<dbReference type="Gene3D" id="1.10.510.10">
    <property type="entry name" value="Transferase(Phosphotransferase) domain 1"/>
    <property type="match status" value="1"/>
</dbReference>
<keyword evidence="4" id="KW-0067">ATP-binding</keyword>
<feature type="repeat" description="TPR" evidence="3">
    <location>
        <begin position="615"/>
        <end position="648"/>
    </location>
</feature>
<feature type="repeat" description="TPR" evidence="3">
    <location>
        <begin position="581"/>
        <end position="614"/>
    </location>
</feature>
<dbReference type="KEGG" id="amr:AM1_5932"/>